<accession>A0A0D2YEG3</accession>
<dbReference type="EnsemblFungi" id="FOXG_14701T0">
    <property type="protein sequence ID" value="FOXG_14701P0"/>
    <property type="gene ID" value="FOXG_14701"/>
</dbReference>
<evidence type="ECO:0000313" key="1">
    <source>
        <dbReference type="EnsemblFungi" id="FOXG_14701P0"/>
    </source>
</evidence>
<proteinExistence type="predicted"/>
<dbReference type="AlphaFoldDB" id="A0A0D2YEG3"/>
<organism evidence="1 2">
    <name type="scientific">Fusarium oxysporum (strain Fo5176)</name>
    <name type="common">Fusarium vascular wilt</name>
    <dbReference type="NCBI Taxonomy" id="660025"/>
    <lineage>
        <taxon>Eukaryota</taxon>
        <taxon>Fungi</taxon>
        <taxon>Dikarya</taxon>
        <taxon>Ascomycota</taxon>
        <taxon>Pezizomycotina</taxon>
        <taxon>Sordariomycetes</taxon>
        <taxon>Hypocreomycetidae</taxon>
        <taxon>Hypocreales</taxon>
        <taxon>Nectriaceae</taxon>
        <taxon>Fusarium</taxon>
        <taxon>Fusarium oxysporum species complex</taxon>
    </lineage>
</organism>
<dbReference type="Proteomes" id="UP000002489">
    <property type="component" value="Unassembled WGS sequence"/>
</dbReference>
<reference evidence="1" key="2">
    <citation type="submission" date="2025-08" db="UniProtKB">
        <authorList>
            <consortium name="EnsemblFungi"/>
        </authorList>
    </citation>
    <scope>IDENTIFICATION</scope>
    <source>
        <strain evidence="1">4287 / CBS 123668 / FGSC 9935 / NRRL 34936</strain>
    </source>
</reference>
<evidence type="ECO:0000313" key="2">
    <source>
        <dbReference type="Proteomes" id="UP000002489"/>
    </source>
</evidence>
<name>A0A0D2YEG3_FUSOF</name>
<dbReference type="VEuPathDB" id="FungiDB:FOXG_14701"/>
<sequence>MADLFDPRTTKLASIVSLLWIISFTIYNFFKTSDIIFFSIVLGTSFVLTAATCVCLSGLTVIAVYLSVLANAAILCIIVLLIPVLQYLIQCVSSVFTRIRNVCDRIIRLFDVVVSFLEKLGDAVQLFPEAFDRFLHRVGDLKPLVDE</sequence>
<gene>
    <name evidence="1" type="primary">28955843</name>
</gene>
<reference evidence="2" key="1">
    <citation type="journal article" date="2012" name="Mol. Plant Microbe Interact.">
        <title>A highly conserved effector in Fusarium oxysporum is required for full virulence on Arabidopsis.</title>
        <authorList>
            <person name="Thatcher L.F."/>
            <person name="Gardiner D.M."/>
            <person name="Kazan K."/>
            <person name="Manners J."/>
        </authorList>
    </citation>
    <scope>NUCLEOTIDE SEQUENCE [LARGE SCALE GENOMIC DNA]</scope>
    <source>
        <strain evidence="2">Fo5176</strain>
    </source>
</reference>
<protein>
    <submittedName>
        <fullName evidence="1">Uncharacterized protein</fullName>
    </submittedName>
</protein>